<comment type="caution">
    <text evidence="1">The sequence shown here is derived from an EMBL/GenBank/DDBJ whole genome shotgun (WGS) entry which is preliminary data.</text>
</comment>
<keyword evidence="2" id="KW-1185">Reference proteome</keyword>
<dbReference type="AlphaFoldDB" id="A0AAV5L7P0"/>
<accession>A0AAV5L7P0</accession>
<dbReference type="Proteomes" id="UP001054252">
    <property type="component" value="Unassembled WGS sequence"/>
</dbReference>
<organism evidence="1 2">
    <name type="scientific">Rubroshorea leprosula</name>
    <dbReference type="NCBI Taxonomy" id="152421"/>
    <lineage>
        <taxon>Eukaryota</taxon>
        <taxon>Viridiplantae</taxon>
        <taxon>Streptophyta</taxon>
        <taxon>Embryophyta</taxon>
        <taxon>Tracheophyta</taxon>
        <taxon>Spermatophyta</taxon>
        <taxon>Magnoliopsida</taxon>
        <taxon>eudicotyledons</taxon>
        <taxon>Gunneridae</taxon>
        <taxon>Pentapetalae</taxon>
        <taxon>rosids</taxon>
        <taxon>malvids</taxon>
        <taxon>Malvales</taxon>
        <taxon>Dipterocarpaceae</taxon>
        <taxon>Rubroshorea</taxon>
    </lineage>
</organism>
<dbReference type="EMBL" id="BPVZ01000098">
    <property type="protein sequence ID" value="GKV32949.1"/>
    <property type="molecule type" value="Genomic_DNA"/>
</dbReference>
<proteinExistence type="predicted"/>
<gene>
    <name evidence="1" type="ORF">SLEP1_g41511</name>
</gene>
<sequence>MKSTSVWKEKYKASSKMSLGEKVCRFISGANENQMNSSLCNMMANKVTIKLNVFSEFMEDIIMSNLHGTLIVKIRLVAGG</sequence>
<reference evidence="1 2" key="1">
    <citation type="journal article" date="2021" name="Commun. Biol.">
        <title>The genome of Shorea leprosula (Dipterocarpaceae) highlights the ecological relevance of drought in aseasonal tropical rainforests.</title>
        <authorList>
            <person name="Ng K.K.S."/>
            <person name="Kobayashi M.J."/>
            <person name="Fawcett J.A."/>
            <person name="Hatakeyama M."/>
            <person name="Paape T."/>
            <person name="Ng C.H."/>
            <person name="Ang C.C."/>
            <person name="Tnah L.H."/>
            <person name="Lee C.T."/>
            <person name="Nishiyama T."/>
            <person name="Sese J."/>
            <person name="O'Brien M.J."/>
            <person name="Copetti D."/>
            <person name="Mohd Noor M.I."/>
            <person name="Ong R.C."/>
            <person name="Putra M."/>
            <person name="Sireger I.Z."/>
            <person name="Indrioko S."/>
            <person name="Kosugi Y."/>
            <person name="Izuno A."/>
            <person name="Isagi Y."/>
            <person name="Lee S.L."/>
            <person name="Shimizu K.K."/>
        </authorList>
    </citation>
    <scope>NUCLEOTIDE SEQUENCE [LARGE SCALE GENOMIC DNA]</scope>
    <source>
        <strain evidence="1">214</strain>
    </source>
</reference>
<name>A0AAV5L7P0_9ROSI</name>
<protein>
    <submittedName>
        <fullName evidence="1">Uncharacterized protein</fullName>
    </submittedName>
</protein>
<evidence type="ECO:0000313" key="2">
    <source>
        <dbReference type="Proteomes" id="UP001054252"/>
    </source>
</evidence>
<evidence type="ECO:0000313" key="1">
    <source>
        <dbReference type="EMBL" id="GKV32949.1"/>
    </source>
</evidence>